<dbReference type="AlphaFoldDB" id="A0AAP3E3D5"/>
<gene>
    <name evidence="1" type="ORF">OB960_19570</name>
</gene>
<proteinExistence type="predicted"/>
<accession>A0AAP3E3D5</accession>
<dbReference type="EMBL" id="JAOPKA010000016">
    <property type="protein sequence ID" value="MCU4743586.1"/>
    <property type="molecule type" value="Genomic_DNA"/>
</dbReference>
<name>A0AAP3E3D5_9EURY</name>
<comment type="caution">
    <text evidence="1">The sequence shown here is derived from an EMBL/GenBank/DDBJ whole genome shotgun (WGS) entry which is preliminary data.</text>
</comment>
<evidence type="ECO:0000313" key="2">
    <source>
        <dbReference type="Proteomes" id="UP001321018"/>
    </source>
</evidence>
<reference evidence="1" key="1">
    <citation type="submission" date="2022-09" db="EMBL/GenBank/DDBJ databases">
        <title>Enrichment on poylsaccharides allowed isolation of novel metabolic and taxonomic groups of Haloarchaea.</title>
        <authorList>
            <person name="Sorokin D.Y."/>
            <person name="Elcheninov A.G."/>
            <person name="Khizhniak T.V."/>
            <person name="Kolganova T.V."/>
            <person name="Kublanov I.V."/>
        </authorList>
    </citation>
    <scope>NUCLEOTIDE SEQUENCE</scope>
    <source>
        <strain evidence="1">AArc-xg1-1</strain>
    </source>
</reference>
<evidence type="ECO:0008006" key="3">
    <source>
        <dbReference type="Google" id="ProtNLM"/>
    </source>
</evidence>
<evidence type="ECO:0000313" key="1">
    <source>
        <dbReference type="EMBL" id="MCU4743586.1"/>
    </source>
</evidence>
<organism evidence="1 2">
    <name type="scientific">Natronoglomus mannanivorans</name>
    <dbReference type="NCBI Taxonomy" id="2979990"/>
    <lineage>
        <taxon>Archaea</taxon>
        <taxon>Methanobacteriati</taxon>
        <taxon>Methanobacteriota</taxon>
        <taxon>Stenosarchaea group</taxon>
        <taxon>Halobacteria</taxon>
        <taxon>Halobacteriales</taxon>
        <taxon>Natrialbaceae</taxon>
        <taxon>Natronoglomus</taxon>
    </lineage>
</organism>
<sequence length="220" mass="25947">MFDTIVNLRLLKNRMCGYHSLADPFRVVYIDPNDVTKYTLDFNTYSIYGDIQGGDWDTKSKSFDKLAKYTAIKKRFKHGMTWEETGVYDELLSMIEDEGSIDKCTTRDDLKRRYEEIDELYEDISKNGYKEASELPDNKRKGKGYINNICVNIGRNGELIFQGDGFHRLSIAKVLQLNEIPIQIALRHKKWQEYRQRISNSENQRFQTQWRNHPDLKDVV</sequence>
<dbReference type="RefSeq" id="WP_338005403.1">
    <property type="nucleotide sequence ID" value="NZ_JAOPKA010000016.1"/>
</dbReference>
<dbReference type="Proteomes" id="UP001321018">
    <property type="component" value="Unassembled WGS sequence"/>
</dbReference>
<protein>
    <recommendedName>
        <fullName evidence="3">ParB-like nuclease domain-containing protein</fullName>
    </recommendedName>
</protein>